<evidence type="ECO:0000313" key="2">
    <source>
        <dbReference type="Proteomes" id="UP000199497"/>
    </source>
</evidence>
<evidence type="ECO:0000313" key="1">
    <source>
        <dbReference type="EMBL" id="SDP33004.1"/>
    </source>
</evidence>
<accession>A0A1H0RU17</accession>
<protein>
    <submittedName>
        <fullName evidence="1">Uncharacterized protein</fullName>
    </submittedName>
</protein>
<organism evidence="1 2">
    <name type="scientific">Actinopolyspora xinjiangensis</name>
    <dbReference type="NCBI Taxonomy" id="405564"/>
    <lineage>
        <taxon>Bacteria</taxon>
        <taxon>Bacillati</taxon>
        <taxon>Actinomycetota</taxon>
        <taxon>Actinomycetes</taxon>
        <taxon>Actinopolysporales</taxon>
        <taxon>Actinopolysporaceae</taxon>
        <taxon>Actinopolyspora</taxon>
    </lineage>
</organism>
<name>A0A1H0RU17_9ACTN</name>
<dbReference type="Proteomes" id="UP000199497">
    <property type="component" value="Unassembled WGS sequence"/>
</dbReference>
<dbReference type="AlphaFoldDB" id="A0A1H0RU17"/>
<keyword evidence="2" id="KW-1185">Reference proteome</keyword>
<dbReference type="EMBL" id="FNJR01000003">
    <property type="protein sequence ID" value="SDP33004.1"/>
    <property type="molecule type" value="Genomic_DNA"/>
</dbReference>
<reference evidence="2" key="1">
    <citation type="submission" date="2016-10" db="EMBL/GenBank/DDBJ databases">
        <authorList>
            <person name="Varghese N."/>
            <person name="Submissions S."/>
        </authorList>
    </citation>
    <scope>NUCLEOTIDE SEQUENCE [LARGE SCALE GENOMIC DNA]</scope>
    <source>
        <strain evidence="2">DSM 46732</strain>
    </source>
</reference>
<sequence length="83" mass="8945">MEELYAFLPRSACHCFPGEHAVPPTRAGALLGEGSAVSAPVRSAPVSSRVRFFPGPRQRELDAALDRIAEARPGWWDDSSPLG</sequence>
<gene>
    <name evidence="1" type="ORF">SAMN04487905_103234</name>
</gene>
<proteinExistence type="predicted"/>